<evidence type="ECO:0000313" key="3">
    <source>
        <dbReference type="Proteomes" id="UP000060487"/>
    </source>
</evidence>
<proteinExistence type="predicted"/>
<gene>
    <name evidence="2" type="ORF">ASN18_0433</name>
</gene>
<dbReference type="EC" id="2.4.-.-" evidence="2"/>
<dbReference type="GO" id="GO:0016757">
    <property type="term" value="F:glycosyltransferase activity"/>
    <property type="evidence" value="ECO:0007669"/>
    <property type="project" value="UniProtKB-KW"/>
</dbReference>
<evidence type="ECO:0000313" key="2">
    <source>
        <dbReference type="EMBL" id="KWT92847.1"/>
    </source>
</evidence>
<keyword evidence="2" id="KW-0328">Glycosyltransferase</keyword>
<dbReference type="PANTHER" id="PTHR22916:SF3">
    <property type="entry name" value="UDP-GLCNAC:BETAGAL BETA-1,3-N-ACETYLGLUCOSAMINYLTRANSFERASE-LIKE PROTEIN 1"/>
    <property type="match status" value="1"/>
</dbReference>
<feature type="domain" description="Glycosyltransferase 2-like" evidence="1">
    <location>
        <begin position="7"/>
        <end position="145"/>
    </location>
</feature>
<name>A0ABR5SKP9_9BACT</name>
<organism evidence="2 3">
    <name type="scientific">Candidatus Magnetominusculus xianensis</name>
    <dbReference type="NCBI Taxonomy" id="1748249"/>
    <lineage>
        <taxon>Bacteria</taxon>
        <taxon>Pseudomonadati</taxon>
        <taxon>Nitrospirota</taxon>
        <taxon>Nitrospiria</taxon>
        <taxon>Nitrospirales</taxon>
        <taxon>Nitrospiraceae</taxon>
        <taxon>Candidatus Magnetominusculus</taxon>
    </lineage>
</organism>
<dbReference type="InterPro" id="IPR029044">
    <property type="entry name" value="Nucleotide-diphossugar_trans"/>
</dbReference>
<dbReference type="Gene3D" id="3.90.550.10">
    <property type="entry name" value="Spore Coat Polysaccharide Biosynthesis Protein SpsA, Chain A"/>
    <property type="match status" value="1"/>
</dbReference>
<evidence type="ECO:0000259" key="1">
    <source>
        <dbReference type="Pfam" id="PF00535"/>
    </source>
</evidence>
<dbReference type="SUPFAM" id="SSF53448">
    <property type="entry name" value="Nucleotide-diphospho-sugar transferases"/>
    <property type="match status" value="1"/>
</dbReference>
<sequence>MKKPGITVVMPAYNHELYVAEAIESVLNQTFGDFEFIIINDGSKDATEQVIKKYKDPRIKYYSQENSGSHATINRGISMAAGDYISIINSDDAYHVKRLERLLSTAKEGGYVFQFTDLTLIDSQSNPIDDPEHYWIKWYTKLKNGYLQNTSPLKAILRGNYTISTSNFFFKAGLTGEIGLLNDLRYILDYDFAVRAMKHNEKGCNFLIGEKLLSYRLHGSNTILKDPVSAHIECYELITNTIKYIYGPEIHPAIDHLKEMTWAIKSIYDSYNYDAASAPVSSQTKLFLKKYIKEGTLTHKMAKKLLNWIRKSD</sequence>
<dbReference type="Pfam" id="PF00535">
    <property type="entry name" value="Glycos_transf_2"/>
    <property type="match status" value="1"/>
</dbReference>
<keyword evidence="3" id="KW-1185">Reference proteome</keyword>
<keyword evidence="2" id="KW-0808">Transferase</keyword>
<accession>A0ABR5SKP9</accession>
<dbReference type="RefSeq" id="WP_085050960.1">
    <property type="nucleotide sequence ID" value="NZ_LNQR01000019.1"/>
</dbReference>
<comment type="caution">
    <text evidence="2">The sequence shown here is derived from an EMBL/GenBank/DDBJ whole genome shotgun (WGS) entry which is preliminary data.</text>
</comment>
<dbReference type="EMBL" id="LNQR01000019">
    <property type="protein sequence ID" value="KWT92847.1"/>
    <property type="molecule type" value="Genomic_DNA"/>
</dbReference>
<protein>
    <submittedName>
        <fullName evidence="2">Glycosyl transferase</fullName>
        <ecNumber evidence="2">2.4.-.-</ecNumber>
    </submittedName>
</protein>
<reference evidence="2 3" key="1">
    <citation type="submission" date="2015-11" db="EMBL/GenBank/DDBJ databases">
        <authorList>
            <person name="Lin W."/>
        </authorList>
    </citation>
    <scope>NUCLEOTIDE SEQUENCE [LARGE SCALE GENOMIC DNA]</scope>
    <source>
        <strain evidence="2 3">HCH-1</strain>
    </source>
</reference>
<dbReference type="PANTHER" id="PTHR22916">
    <property type="entry name" value="GLYCOSYLTRANSFERASE"/>
    <property type="match status" value="1"/>
</dbReference>
<dbReference type="Proteomes" id="UP000060487">
    <property type="component" value="Unassembled WGS sequence"/>
</dbReference>
<dbReference type="InterPro" id="IPR001173">
    <property type="entry name" value="Glyco_trans_2-like"/>
</dbReference>